<feature type="domain" description="Glycosyltransferase 2-like" evidence="1">
    <location>
        <begin position="300"/>
        <end position="408"/>
    </location>
</feature>
<evidence type="ECO:0008006" key="4">
    <source>
        <dbReference type="Google" id="ProtNLM"/>
    </source>
</evidence>
<dbReference type="GO" id="GO:0016757">
    <property type="term" value="F:glycosyltransferase activity"/>
    <property type="evidence" value="ECO:0007669"/>
    <property type="project" value="InterPro"/>
</dbReference>
<evidence type="ECO:0000313" key="3">
    <source>
        <dbReference type="EMBL" id="QHT82839.1"/>
    </source>
</evidence>
<dbReference type="InterPro" id="IPR001173">
    <property type="entry name" value="Glyco_trans_2-like"/>
</dbReference>
<evidence type="ECO:0000259" key="1">
    <source>
        <dbReference type="Pfam" id="PF00535"/>
    </source>
</evidence>
<sequence>MANLVNDELFYVKNGVTYPPFKNGYYLEEHFLNYTQEKDLKYDKNGRLYIPALWTNFQIEGWFQDKKNYMQDRLNNFVDNNPCENGYFTVVQYDDGPLLNLPNNTIVYGACSGNIPIPLIYEDKNNTLLNTPKKSYNEKNVLCSFVGTITHNVRQTIVEQLSSNQNFTMNVKNGWSTDIPKNNQDSFIELTVNSKFSLAPRGYGRSSFRFFEIYKLGSIPVYIWDDIEWLPYKELIDYSKICISIHVSKINELETMLLNVDEEKYNNMWLEYEKIKHMFELDYMSQYIAEEHKWKSIKLSLCIPTLNRFDGFLNEYIEKYLQFLNDGVIDEIVISDENGNDYYKILEKYGNNNPNLRVYKNENVLGVFLNKLKVCSYSSKNFIALIDSDNFCNIDYFIKMKKYILDNNLHLSEKPLLLSPSFAKPNFNFKHFENAVITRNTIENYENENVFSTLMNLGNYILTKNITDNITYDVNLLKNISACDVQYFNLLAFRQFSNLEFHVIKDAEYQHVVHGDSEYLKTIGQCCNTCEEHVYSQTATIKYLK</sequence>
<protein>
    <recommendedName>
        <fullName evidence="4">Exostosin GT47 domain-containing protein</fullName>
    </recommendedName>
</protein>
<dbReference type="EMBL" id="MN740004">
    <property type="protein sequence ID" value="QHT82839.1"/>
    <property type="molecule type" value="Genomic_DNA"/>
</dbReference>
<reference evidence="3" key="1">
    <citation type="journal article" date="2020" name="Nature">
        <title>Giant virus diversity and host interactions through global metagenomics.</title>
        <authorList>
            <person name="Schulz F."/>
            <person name="Roux S."/>
            <person name="Paez-Espino D."/>
            <person name="Jungbluth S."/>
            <person name="Walsh D.A."/>
            <person name="Denef V.J."/>
            <person name="McMahon K.D."/>
            <person name="Konstantinidis K.T."/>
            <person name="Eloe-Fadrosh E.A."/>
            <person name="Kyrpides N.C."/>
            <person name="Woyke T."/>
        </authorList>
    </citation>
    <scope>NUCLEOTIDE SEQUENCE</scope>
    <source>
        <strain evidence="3">GVMAG-M-3300023184-165</strain>
    </source>
</reference>
<dbReference type="PANTHER" id="PTHR11062">
    <property type="entry name" value="EXOSTOSIN HEPARAN SULFATE GLYCOSYLTRANSFERASE -RELATED"/>
    <property type="match status" value="1"/>
</dbReference>
<dbReference type="InterPro" id="IPR040911">
    <property type="entry name" value="Exostosin_GT47"/>
</dbReference>
<dbReference type="Gene3D" id="3.90.550.10">
    <property type="entry name" value="Spore Coat Polysaccharide Biosynthesis Protein SpsA, Chain A"/>
    <property type="match status" value="1"/>
</dbReference>
<evidence type="ECO:0000259" key="2">
    <source>
        <dbReference type="Pfam" id="PF03016"/>
    </source>
</evidence>
<dbReference type="SUPFAM" id="SSF53448">
    <property type="entry name" value="Nucleotide-diphospho-sugar transferases"/>
    <property type="match status" value="1"/>
</dbReference>
<dbReference type="Pfam" id="PF00535">
    <property type="entry name" value="Glycos_transf_2"/>
    <property type="match status" value="1"/>
</dbReference>
<dbReference type="Pfam" id="PF03016">
    <property type="entry name" value="Exostosin_GT47"/>
    <property type="match status" value="1"/>
</dbReference>
<dbReference type="AlphaFoldDB" id="A0A6C0HQQ3"/>
<accession>A0A6C0HQQ3</accession>
<name>A0A6C0HQQ3_9ZZZZ</name>
<proteinExistence type="predicted"/>
<dbReference type="InterPro" id="IPR029044">
    <property type="entry name" value="Nucleotide-diphossugar_trans"/>
</dbReference>
<organism evidence="3">
    <name type="scientific">viral metagenome</name>
    <dbReference type="NCBI Taxonomy" id="1070528"/>
    <lineage>
        <taxon>unclassified sequences</taxon>
        <taxon>metagenomes</taxon>
        <taxon>organismal metagenomes</taxon>
    </lineage>
</organism>
<feature type="domain" description="Exostosin GT47" evidence="2">
    <location>
        <begin position="115"/>
        <end position="257"/>
    </location>
</feature>
<dbReference type="InterPro" id="IPR004263">
    <property type="entry name" value="Exostosin"/>
</dbReference>